<feature type="signal peptide" evidence="1">
    <location>
        <begin position="1"/>
        <end position="29"/>
    </location>
</feature>
<feature type="chain" id="PRO_5008405289" evidence="1">
    <location>
        <begin position="30"/>
        <end position="118"/>
    </location>
</feature>
<dbReference type="EnsemblMetazoa" id="GPPI046098-RA">
    <property type="protein sequence ID" value="GPPI046098-PA"/>
    <property type="gene ID" value="GPPI046098"/>
</dbReference>
<organism evidence="2 3">
    <name type="scientific">Glossina palpalis gambiensis</name>
    <dbReference type="NCBI Taxonomy" id="67801"/>
    <lineage>
        <taxon>Eukaryota</taxon>
        <taxon>Metazoa</taxon>
        <taxon>Ecdysozoa</taxon>
        <taxon>Arthropoda</taxon>
        <taxon>Hexapoda</taxon>
        <taxon>Insecta</taxon>
        <taxon>Pterygota</taxon>
        <taxon>Neoptera</taxon>
        <taxon>Endopterygota</taxon>
        <taxon>Diptera</taxon>
        <taxon>Brachycera</taxon>
        <taxon>Muscomorpha</taxon>
        <taxon>Hippoboscoidea</taxon>
        <taxon>Glossinidae</taxon>
        <taxon>Glossina</taxon>
    </lineage>
</organism>
<dbReference type="AlphaFoldDB" id="A0A1B0C0Q8"/>
<reference evidence="3" key="1">
    <citation type="submission" date="2015-01" db="EMBL/GenBank/DDBJ databases">
        <authorList>
            <person name="Aksoy S."/>
            <person name="Warren W."/>
            <person name="Wilson R.K."/>
        </authorList>
    </citation>
    <scope>NUCLEOTIDE SEQUENCE [LARGE SCALE GENOMIC DNA]</scope>
    <source>
        <strain evidence="3">IAEA</strain>
    </source>
</reference>
<reference evidence="2" key="2">
    <citation type="submission" date="2020-05" db="UniProtKB">
        <authorList>
            <consortium name="EnsemblMetazoa"/>
        </authorList>
    </citation>
    <scope>IDENTIFICATION</scope>
    <source>
        <strain evidence="2">IAEA</strain>
    </source>
</reference>
<dbReference type="VEuPathDB" id="VectorBase:GPPI046098"/>
<dbReference type="Proteomes" id="UP000092460">
    <property type="component" value="Unassembled WGS sequence"/>
</dbReference>
<accession>A0A1B0C0Q8</accession>
<keyword evidence="1" id="KW-0732">Signal</keyword>
<keyword evidence="3" id="KW-1185">Reference proteome</keyword>
<name>A0A1B0C0Q8_9MUSC</name>
<evidence type="ECO:0000313" key="2">
    <source>
        <dbReference type="EnsemblMetazoa" id="GPPI046098-PA"/>
    </source>
</evidence>
<sequence>MDNCSRRCISCNIFSWALAALKSLPFSRASSSAAANSKCNLARLSCCSRILVICSIVQPEPALNKTPVCCTAPINSPTTNKILLNFHVFARADEYSPSSWIEIRLSSLFVIFLSMKIF</sequence>
<protein>
    <submittedName>
        <fullName evidence="2">Uncharacterized protein</fullName>
    </submittedName>
</protein>
<dbReference type="EMBL" id="JXJN01023728">
    <property type="status" value="NOT_ANNOTATED_CDS"/>
    <property type="molecule type" value="Genomic_DNA"/>
</dbReference>
<evidence type="ECO:0000256" key="1">
    <source>
        <dbReference type="SAM" id="SignalP"/>
    </source>
</evidence>
<proteinExistence type="predicted"/>
<evidence type="ECO:0000313" key="3">
    <source>
        <dbReference type="Proteomes" id="UP000092460"/>
    </source>
</evidence>